<protein>
    <recommendedName>
        <fullName evidence="3">DUF4220 domain-containing protein</fullName>
    </recommendedName>
</protein>
<dbReference type="PANTHER" id="PTHR31325">
    <property type="entry name" value="OS01G0798800 PROTEIN-RELATED"/>
    <property type="match status" value="1"/>
</dbReference>
<feature type="transmembrane region" description="Helical" evidence="1">
    <location>
        <begin position="277"/>
        <end position="295"/>
    </location>
</feature>
<sequence>MIIWAAYLIADWAASFAVGLVFDSEEKYTASGAINNTASYLVMMNQGVVSTIGSRSRDDTGLLLVMWTPFLLLLVGGQDRITSFAIEDNELWLRHLIWLFLQIFTTGFVFYQSFHLNTLWIPTIFLLLAGTIKYAERIAALYLASSDSFGTSVLGEPDPGPNYERLMSAFTHYKGNNLPIKMEYVHDLESQANENTIADVRKLDPHELVQRAHHFAYIYKGLIVNLMFSSREHTESREFFTKRRPKQTLKILEIQLNYFYDLLHTKVLVATSNIGKISRGISTGLVVAAFSLFFLEEKGTFKTEFDVVVTYTLFVGVLALDMVTLFIWFYSDWTVDYLKKLDKDSLTFKIIKKLLFLKKEKRKKVSPLRSKIIKFLFPKRQRQEQPRRIKKVGSKRWSEDLSQFNFLDYCFRRRSRSRSKTIGEIISKIDLVVRVQGNGILPYLDIINDFIYYLLYNIFYYYLPRDVKNFIDLKKNDFIIQMKYVTSHHFDPHLWKFIFDELSEKSYFADDPEEAKRISSARGEWILESGDFNYSLISSKLMHYVKNVAYDESLLLWHIATELCYNNTEQHSHPPFVYPLDCKYCDANCYNKRIVMAEKFLDNADLHSRMPSRCDHCDAREISKRLSDYMFYLLYQQQGMMSEVSGISKQRFKDTSSEAQRFFSEYGGKDLQQGCINILEVNTSVKPVYVKGDRSKSVLFDACMLAKEIQDLGPEIKWKVTSQVWVEFLSYAASRSRAKAHVQQLSKGGELITFVWLLMAQLGLKEHAWVETRTRAKLNLNK</sequence>
<organism evidence="4 5">
    <name type="scientific">Quercus lobata</name>
    <name type="common">Valley oak</name>
    <dbReference type="NCBI Taxonomy" id="97700"/>
    <lineage>
        <taxon>Eukaryota</taxon>
        <taxon>Viridiplantae</taxon>
        <taxon>Streptophyta</taxon>
        <taxon>Embryophyta</taxon>
        <taxon>Tracheophyta</taxon>
        <taxon>Spermatophyta</taxon>
        <taxon>Magnoliopsida</taxon>
        <taxon>eudicotyledons</taxon>
        <taxon>Gunneridae</taxon>
        <taxon>Pentapetalae</taxon>
        <taxon>rosids</taxon>
        <taxon>fabids</taxon>
        <taxon>Fagales</taxon>
        <taxon>Fagaceae</taxon>
        <taxon>Quercus</taxon>
    </lineage>
</organism>
<dbReference type="Pfam" id="PF04578">
    <property type="entry name" value="DUF594"/>
    <property type="match status" value="1"/>
</dbReference>
<feature type="chain" id="PRO_5029818098" description="DUF4220 domain-containing protein" evidence="2">
    <location>
        <begin position="20"/>
        <end position="782"/>
    </location>
</feature>
<name>A0A7N2L307_QUELO</name>
<feature type="signal peptide" evidence="2">
    <location>
        <begin position="1"/>
        <end position="19"/>
    </location>
</feature>
<feature type="transmembrane region" description="Helical" evidence="1">
    <location>
        <begin position="60"/>
        <end position="79"/>
    </location>
</feature>
<feature type="transmembrane region" description="Helical" evidence="1">
    <location>
        <begin position="91"/>
        <end position="111"/>
    </location>
</feature>
<evidence type="ECO:0000313" key="5">
    <source>
        <dbReference type="Proteomes" id="UP000594261"/>
    </source>
</evidence>
<dbReference type="AlphaFoldDB" id="A0A7N2L307"/>
<keyword evidence="1" id="KW-1133">Transmembrane helix</keyword>
<dbReference type="EMBL" id="LRBV02000003">
    <property type="status" value="NOT_ANNOTATED_CDS"/>
    <property type="molecule type" value="Genomic_DNA"/>
</dbReference>
<dbReference type="EnsemblPlants" id="QL03p005456:mrna">
    <property type="protein sequence ID" value="QL03p005456:mrna:CDS:1"/>
    <property type="gene ID" value="QL03p005456"/>
</dbReference>
<keyword evidence="2" id="KW-0732">Signal</keyword>
<reference evidence="4" key="2">
    <citation type="submission" date="2021-01" db="UniProtKB">
        <authorList>
            <consortium name="EnsemblPlants"/>
        </authorList>
    </citation>
    <scope>IDENTIFICATION</scope>
</reference>
<feature type="transmembrane region" description="Helical" evidence="1">
    <location>
        <begin position="117"/>
        <end position="135"/>
    </location>
</feature>
<keyword evidence="1" id="KW-0812">Transmembrane</keyword>
<dbReference type="Gramene" id="QL03p005456:mrna">
    <property type="protein sequence ID" value="QL03p005456:mrna:CDS:1"/>
    <property type="gene ID" value="QL03p005456"/>
</dbReference>
<accession>A0A7N2L307</accession>
<dbReference type="InParanoid" id="A0A7N2L307"/>
<dbReference type="InterPro" id="IPR007658">
    <property type="entry name" value="DUF594"/>
</dbReference>
<evidence type="ECO:0000256" key="2">
    <source>
        <dbReference type="SAM" id="SignalP"/>
    </source>
</evidence>
<reference evidence="4 5" key="1">
    <citation type="journal article" date="2016" name="G3 (Bethesda)">
        <title>First Draft Assembly and Annotation of the Genome of a California Endemic Oak Quercus lobata Nee (Fagaceae).</title>
        <authorList>
            <person name="Sork V.L."/>
            <person name="Fitz-Gibbon S.T."/>
            <person name="Puiu D."/>
            <person name="Crepeau M."/>
            <person name="Gugger P.F."/>
            <person name="Sherman R."/>
            <person name="Stevens K."/>
            <person name="Langley C.H."/>
            <person name="Pellegrini M."/>
            <person name="Salzberg S.L."/>
        </authorList>
    </citation>
    <scope>NUCLEOTIDE SEQUENCE [LARGE SCALE GENOMIC DNA]</scope>
    <source>
        <strain evidence="4 5">cv. SW786</strain>
    </source>
</reference>
<dbReference type="Pfam" id="PF13968">
    <property type="entry name" value="DUF4220"/>
    <property type="match status" value="1"/>
</dbReference>
<evidence type="ECO:0000313" key="4">
    <source>
        <dbReference type="EnsemblPlants" id="QL03p005456:mrna:CDS:1"/>
    </source>
</evidence>
<feature type="domain" description="DUF4220" evidence="3">
    <location>
        <begin position="4"/>
        <end position="409"/>
    </location>
</feature>
<feature type="transmembrane region" description="Helical" evidence="1">
    <location>
        <begin position="307"/>
        <end position="330"/>
    </location>
</feature>
<proteinExistence type="predicted"/>
<keyword evidence="1" id="KW-0472">Membrane</keyword>
<evidence type="ECO:0000259" key="3">
    <source>
        <dbReference type="Pfam" id="PF13968"/>
    </source>
</evidence>
<dbReference type="InterPro" id="IPR025315">
    <property type="entry name" value="DUF4220"/>
</dbReference>
<evidence type="ECO:0000256" key="1">
    <source>
        <dbReference type="SAM" id="Phobius"/>
    </source>
</evidence>
<dbReference type="Proteomes" id="UP000594261">
    <property type="component" value="Chromosome 3"/>
</dbReference>
<keyword evidence="5" id="KW-1185">Reference proteome</keyword>